<name>A0A0A9HRD1_ARUDO</name>
<reference evidence="2" key="1">
    <citation type="submission" date="2014-09" db="EMBL/GenBank/DDBJ databases">
        <authorList>
            <person name="Magalhaes I.L.F."/>
            <person name="Oliveira U."/>
            <person name="Santos F.R."/>
            <person name="Vidigal T.H.D.A."/>
            <person name="Brescovit A.D."/>
            <person name="Santos A.J."/>
        </authorList>
    </citation>
    <scope>NUCLEOTIDE SEQUENCE</scope>
    <source>
        <tissue evidence="2">Shoot tissue taken approximately 20 cm above the soil surface</tissue>
    </source>
</reference>
<feature type="region of interest" description="Disordered" evidence="1">
    <location>
        <begin position="1"/>
        <end position="22"/>
    </location>
</feature>
<evidence type="ECO:0000256" key="1">
    <source>
        <dbReference type="SAM" id="MobiDB-lite"/>
    </source>
</evidence>
<reference evidence="2" key="2">
    <citation type="journal article" date="2015" name="Data Brief">
        <title>Shoot transcriptome of the giant reed, Arundo donax.</title>
        <authorList>
            <person name="Barrero R.A."/>
            <person name="Guerrero F.D."/>
            <person name="Moolhuijzen P."/>
            <person name="Goolsby J.A."/>
            <person name="Tidwell J."/>
            <person name="Bellgard S.E."/>
            <person name="Bellgard M.I."/>
        </authorList>
    </citation>
    <scope>NUCLEOTIDE SEQUENCE</scope>
    <source>
        <tissue evidence="2">Shoot tissue taken approximately 20 cm above the soil surface</tissue>
    </source>
</reference>
<proteinExistence type="predicted"/>
<sequence length="22" mass="2680">MEFVREERSSRVEKGAAEQRRE</sequence>
<evidence type="ECO:0000313" key="2">
    <source>
        <dbReference type="EMBL" id="JAE39665.1"/>
    </source>
</evidence>
<organism evidence="2">
    <name type="scientific">Arundo donax</name>
    <name type="common">Giant reed</name>
    <name type="synonym">Donax arundinaceus</name>
    <dbReference type="NCBI Taxonomy" id="35708"/>
    <lineage>
        <taxon>Eukaryota</taxon>
        <taxon>Viridiplantae</taxon>
        <taxon>Streptophyta</taxon>
        <taxon>Embryophyta</taxon>
        <taxon>Tracheophyta</taxon>
        <taxon>Spermatophyta</taxon>
        <taxon>Magnoliopsida</taxon>
        <taxon>Liliopsida</taxon>
        <taxon>Poales</taxon>
        <taxon>Poaceae</taxon>
        <taxon>PACMAD clade</taxon>
        <taxon>Arundinoideae</taxon>
        <taxon>Arundineae</taxon>
        <taxon>Arundo</taxon>
    </lineage>
</organism>
<dbReference type="AlphaFoldDB" id="A0A0A9HRD1"/>
<dbReference type="EMBL" id="GBRH01158231">
    <property type="protein sequence ID" value="JAE39665.1"/>
    <property type="molecule type" value="Transcribed_RNA"/>
</dbReference>
<protein>
    <submittedName>
        <fullName evidence="2">Uncharacterized protein</fullName>
    </submittedName>
</protein>
<accession>A0A0A9HRD1</accession>